<keyword evidence="12" id="KW-1185">Reference proteome</keyword>
<dbReference type="Proteomes" id="UP000236569">
    <property type="component" value="Unassembled WGS sequence"/>
</dbReference>
<evidence type="ECO:0000259" key="10">
    <source>
        <dbReference type="Pfam" id="PF16916"/>
    </source>
</evidence>
<dbReference type="Pfam" id="PF01545">
    <property type="entry name" value="Cation_efflux"/>
    <property type="match status" value="1"/>
</dbReference>
<feature type="transmembrane region" description="Helical" evidence="8">
    <location>
        <begin position="154"/>
        <end position="180"/>
    </location>
</feature>
<evidence type="ECO:0000256" key="5">
    <source>
        <dbReference type="ARBA" id="ARBA00022989"/>
    </source>
</evidence>
<keyword evidence="5 8" id="KW-1133">Transmembrane helix</keyword>
<feature type="transmembrane region" description="Helical" evidence="8">
    <location>
        <begin position="186"/>
        <end position="203"/>
    </location>
</feature>
<dbReference type="GO" id="GO:0005385">
    <property type="term" value="F:zinc ion transmembrane transporter activity"/>
    <property type="evidence" value="ECO:0007669"/>
    <property type="project" value="TreeGrafter"/>
</dbReference>
<evidence type="ECO:0000256" key="1">
    <source>
        <dbReference type="ARBA" id="ARBA00004141"/>
    </source>
</evidence>
<dbReference type="PANTHER" id="PTHR11562:SF17">
    <property type="entry name" value="RE54080P-RELATED"/>
    <property type="match status" value="1"/>
</dbReference>
<evidence type="ECO:0000256" key="8">
    <source>
        <dbReference type="SAM" id="Phobius"/>
    </source>
</evidence>
<dbReference type="EMBL" id="BFAG01000020">
    <property type="protein sequence ID" value="GBF07950.1"/>
    <property type="molecule type" value="Genomic_DNA"/>
</dbReference>
<dbReference type="PANTHER" id="PTHR11562">
    <property type="entry name" value="CATION EFFLUX PROTEIN/ ZINC TRANSPORTER"/>
    <property type="match status" value="1"/>
</dbReference>
<organism evidence="11 12">
    <name type="scientific">Deinococcus aerius</name>
    <dbReference type="NCBI Taxonomy" id="200253"/>
    <lineage>
        <taxon>Bacteria</taxon>
        <taxon>Thermotogati</taxon>
        <taxon>Deinococcota</taxon>
        <taxon>Deinococci</taxon>
        <taxon>Deinococcales</taxon>
        <taxon>Deinococcaceae</taxon>
        <taxon>Deinococcus</taxon>
    </lineage>
</organism>
<dbReference type="InterPro" id="IPR050681">
    <property type="entry name" value="CDF/SLC30A"/>
</dbReference>
<feature type="domain" description="Cation efflux protein transmembrane" evidence="9">
    <location>
        <begin position="22"/>
        <end position="208"/>
    </location>
</feature>
<keyword evidence="7 8" id="KW-0472">Membrane</keyword>
<feature type="transmembrane region" description="Helical" evidence="8">
    <location>
        <begin position="91"/>
        <end position="109"/>
    </location>
</feature>
<comment type="caution">
    <text evidence="11">The sequence shown here is derived from an EMBL/GenBank/DDBJ whole genome shotgun (WGS) entry which is preliminary data.</text>
</comment>
<feature type="transmembrane region" description="Helical" evidence="8">
    <location>
        <begin position="20"/>
        <end position="41"/>
    </location>
</feature>
<dbReference type="SUPFAM" id="SSF161111">
    <property type="entry name" value="Cation efflux protein transmembrane domain-like"/>
    <property type="match status" value="1"/>
</dbReference>
<keyword evidence="3" id="KW-0813">Transport</keyword>
<keyword evidence="4 8" id="KW-0812">Transmembrane</keyword>
<feature type="domain" description="Cation efflux protein cytoplasmic" evidence="10">
    <location>
        <begin position="216"/>
        <end position="288"/>
    </location>
</feature>
<dbReference type="OrthoDB" id="9809646at2"/>
<dbReference type="Pfam" id="PF16916">
    <property type="entry name" value="ZT_dimer"/>
    <property type="match status" value="1"/>
</dbReference>
<evidence type="ECO:0000259" key="9">
    <source>
        <dbReference type="Pfam" id="PF01545"/>
    </source>
</evidence>
<dbReference type="InterPro" id="IPR027469">
    <property type="entry name" value="Cation_efflux_TMD_sf"/>
</dbReference>
<evidence type="ECO:0000256" key="2">
    <source>
        <dbReference type="ARBA" id="ARBA00008873"/>
    </source>
</evidence>
<comment type="similarity">
    <text evidence="2">Belongs to the cation diffusion facilitator (CDF) transporter (TC 2.A.4) family. SLC30A subfamily.</text>
</comment>
<dbReference type="Gene3D" id="1.20.1510.10">
    <property type="entry name" value="Cation efflux protein transmembrane domain"/>
    <property type="match status" value="1"/>
</dbReference>
<dbReference type="AlphaFoldDB" id="A0A2I9DBA5"/>
<dbReference type="InterPro" id="IPR058533">
    <property type="entry name" value="Cation_efflux_TM"/>
</dbReference>
<dbReference type="InterPro" id="IPR036837">
    <property type="entry name" value="Cation_efflux_CTD_sf"/>
</dbReference>
<evidence type="ECO:0000313" key="11">
    <source>
        <dbReference type="EMBL" id="GBF07950.1"/>
    </source>
</evidence>
<evidence type="ECO:0000256" key="6">
    <source>
        <dbReference type="ARBA" id="ARBA00023065"/>
    </source>
</evidence>
<dbReference type="SUPFAM" id="SSF160240">
    <property type="entry name" value="Cation efflux protein cytoplasmic domain-like"/>
    <property type="match status" value="1"/>
</dbReference>
<sequence>MTHSHAHGHSHAPAHYGRAFAIGITLNVAFVAVELTSGVLARSLALIADAGHNASDVLGLLISWGAYVLSRRRPSPRFTYGLRRSSILASLTNAVLLLVAVGAILLEAARRLQAPEPVEGGLVIGVAAVGIVVNAVTAYLFASGSRHDLNLRGAYLHMAADAAVSLGVVVAGALILLTGWLWLDPAISLIVAGVITVGTWGLLRDSVRLALDAVPEGVDAAGIRAYLRALPGVAGVHDLHVWGLSTSETALTAHLVMPQPRVDQAFYAELRRALHDRFGIEHATFQIEAGTGAGSCALAPDEVV</sequence>
<dbReference type="GO" id="GO:0005886">
    <property type="term" value="C:plasma membrane"/>
    <property type="evidence" value="ECO:0007669"/>
    <property type="project" value="TreeGrafter"/>
</dbReference>
<accession>A0A2I9DBA5</accession>
<dbReference type="InterPro" id="IPR027470">
    <property type="entry name" value="Cation_efflux_CTD"/>
</dbReference>
<evidence type="ECO:0000256" key="4">
    <source>
        <dbReference type="ARBA" id="ARBA00022692"/>
    </source>
</evidence>
<dbReference type="NCBIfam" id="TIGR01297">
    <property type="entry name" value="CDF"/>
    <property type="match status" value="1"/>
</dbReference>
<gene>
    <name evidence="11" type="ORF">DAERI_200007</name>
</gene>
<evidence type="ECO:0000313" key="12">
    <source>
        <dbReference type="Proteomes" id="UP000236569"/>
    </source>
</evidence>
<reference evidence="12" key="1">
    <citation type="submission" date="2018-01" db="EMBL/GenBank/DDBJ databases">
        <title>Draft Genome Sequence of the Radioresistant Bacterium Deinococcus aerius TR0125, Isolated from the Higher Atmosphere above Japan.</title>
        <authorList>
            <person name="Satoh K."/>
            <person name="Arai H."/>
            <person name="Sanzen T."/>
            <person name="Kawaguchi Y."/>
            <person name="Hayashi H."/>
            <person name="Yokobori S."/>
            <person name="Yamagishi A."/>
            <person name="Oono Y."/>
            <person name="Narumi I."/>
        </authorList>
    </citation>
    <scope>NUCLEOTIDE SEQUENCE [LARGE SCALE GENOMIC DNA]</scope>
    <source>
        <strain evidence="12">TR0125</strain>
    </source>
</reference>
<protein>
    <submittedName>
        <fullName evidence="11">Cation diffusion facilitator family transporter</fullName>
    </submittedName>
</protein>
<feature type="transmembrane region" description="Helical" evidence="8">
    <location>
        <begin position="121"/>
        <end position="142"/>
    </location>
</feature>
<name>A0A2I9DBA5_9DEIO</name>
<evidence type="ECO:0000256" key="3">
    <source>
        <dbReference type="ARBA" id="ARBA00022448"/>
    </source>
</evidence>
<evidence type="ECO:0000256" key="7">
    <source>
        <dbReference type="ARBA" id="ARBA00023136"/>
    </source>
</evidence>
<dbReference type="InterPro" id="IPR002524">
    <property type="entry name" value="Cation_efflux"/>
</dbReference>
<proteinExistence type="inferred from homology"/>
<comment type="subcellular location">
    <subcellularLocation>
        <location evidence="1">Membrane</location>
        <topology evidence="1">Multi-pass membrane protein</topology>
    </subcellularLocation>
</comment>
<dbReference type="RefSeq" id="WP_103131236.1">
    <property type="nucleotide sequence ID" value="NZ_BFAG01000020.1"/>
</dbReference>
<keyword evidence="6" id="KW-0406">Ion transport</keyword>